<dbReference type="GO" id="GO:0005164">
    <property type="term" value="F:tumor necrosis factor receptor binding"/>
    <property type="evidence" value="ECO:0007669"/>
    <property type="project" value="TreeGrafter"/>
</dbReference>
<dbReference type="PANTHER" id="PTHR10131:SF138">
    <property type="entry name" value="RE66324P"/>
    <property type="match status" value="1"/>
</dbReference>
<organism evidence="3 4">
    <name type="scientific">Haemaphysalis longicornis</name>
    <name type="common">Bush tick</name>
    <dbReference type="NCBI Taxonomy" id="44386"/>
    <lineage>
        <taxon>Eukaryota</taxon>
        <taxon>Metazoa</taxon>
        <taxon>Ecdysozoa</taxon>
        <taxon>Arthropoda</taxon>
        <taxon>Chelicerata</taxon>
        <taxon>Arachnida</taxon>
        <taxon>Acari</taxon>
        <taxon>Parasitiformes</taxon>
        <taxon>Ixodida</taxon>
        <taxon>Ixodoidea</taxon>
        <taxon>Ixodidae</taxon>
        <taxon>Haemaphysalinae</taxon>
        <taxon>Haemaphysalis</taxon>
    </lineage>
</organism>
<protein>
    <recommendedName>
        <fullName evidence="2">TRAF1-6 MATH domain-containing protein</fullName>
    </recommendedName>
</protein>
<dbReference type="EMBL" id="JABSTR010000001">
    <property type="protein sequence ID" value="KAH9360379.1"/>
    <property type="molecule type" value="Genomic_DNA"/>
</dbReference>
<evidence type="ECO:0000313" key="4">
    <source>
        <dbReference type="Proteomes" id="UP000821853"/>
    </source>
</evidence>
<sequence length="485" mass="54745">MPAFDRLRREEYFRKFQEETFRKENSRFVRNSTTFNLRDFRGLILLELSLWSHVVGKPTDKFGKCCQNHGRLTEVQETTPPPPLQIFCWNKGYGCKAVGHVSKILEHFSDDCGFHTVFCPECDCRIAKRNIVDHHESSCRGADDEKPYYVDVNKNISLVKQEVGKVGAKVSLLQTWLQENIGQIPSDGENSKKVSLPCVPVVGLQQCSNITLVNSVHLGLATMTEVSKAHDTLKANLEAVECSVYDAKSIADKVKESQVSIDDSCSESRCLLKEQTRQINATKNDLEDSLKSIETTMAEWLKKKPATDESVTELKTQLSSLEKTSQIIFGLILDNAENGSSFLDWTITDWSAALETASQSDKKLIQPEEPKYFYGYSILPGIEVETLSGGQWIRCVFSIHQGEYDELLSWPFRKTISFVIGHPADTRKAEFACATAWGVVIDRIKKPKDTHNEIVRIFRDFRVSDLEKDGCVQGNEVCIKVAVRA</sequence>
<name>A0A9J6FC38_HAELO</name>
<dbReference type="Gene3D" id="3.30.40.10">
    <property type="entry name" value="Zinc/RING finger domain, C3HC4 (zinc finger)"/>
    <property type="match status" value="1"/>
</dbReference>
<accession>A0A9J6FC38</accession>
<comment type="caution">
    <text evidence="3">The sequence shown here is derived from an EMBL/GenBank/DDBJ whole genome shotgun (WGS) entry which is preliminary data.</text>
</comment>
<reference evidence="3 4" key="1">
    <citation type="journal article" date="2020" name="Cell">
        <title>Large-Scale Comparative Analyses of Tick Genomes Elucidate Their Genetic Diversity and Vector Capacities.</title>
        <authorList>
            <consortium name="Tick Genome and Microbiome Consortium (TIGMIC)"/>
            <person name="Jia N."/>
            <person name="Wang J."/>
            <person name="Shi W."/>
            <person name="Du L."/>
            <person name="Sun Y."/>
            <person name="Zhan W."/>
            <person name="Jiang J.F."/>
            <person name="Wang Q."/>
            <person name="Zhang B."/>
            <person name="Ji P."/>
            <person name="Bell-Sakyi L."/>
            <person name="Cui X.M."/>
            <person name="Yuan T.T."/>
            <person name="Jiang B.G."/>
            <person name="Yang W.F."/>
            <person name="Lam T.T."/>
            <person name="Chang Q.C."/>
            <person name="Ding S.J."/>
            <person name="Wang X.J."/>
            <person name="Zhu J.G."/>
            <person name="Ruan X.D."/>
            <person name="Zhao L."/>
            <person name="Wei J.T."/>
            <person name="Ye R.Z."/>
            <person name="Que T.C."/>
            <person name="Du C.H."/>
            <person name="Zhou Y.H."/>
            <person name="Cheng J.X."/>
            <person name="Dai P.F."/>
            <person name="Guo W.B."/>
            <person name="Han X.H."/>
            <person name="Huang E.J."/>
            <person name="Li L.F."/>
            <person name="Wei W."/>
            <person name="Gao Y.C."/>
            <person name="Liu J.Z."/>
            <person name="Shao H.Z."/>
            <person name="Wang X."/>
            <person name="Wang C.C."/>
            <person name="Yang T.C."/>
            <person name="Huo Q.B."/>
            <person name="Li W."/>
            <person name="Chen H.Y."/>
            <person name="Chen S.E."/>
            <person name="Zhou L.G."/>
            <person name="Ni X.B."/>
            <person name="Tian J.H."/>
            <person name="Sheng Y."/>
            <person name="Liu T."/>
            <person name="Pan Y.S."/>
            <person name="Xia L.Y."/>
            <person name="Li J."/>
            <person name="Zhao F."/>
            <person name="Cao W.C."/>
        </authorList>
    </citation>
    <scope>NUCLEOTIDE SEQUENCE [LARGE SCALE GENOMIC DNA]</scope>
    <source>
        <strain evidence="3">HaeL-2018</strain>
    </source>
</reference>
<dbReference type="GO" id="GO:0043122">
    <property type="term" value="P:regulation of canonical NF-kappaB signal transduction"/>
    <property type="evidence" value="ECO:0007669"/>
    <property type="project" value="TreeGrafter"/>
</dbReference>
<gene>
    <name evidence="3" type="ORF">HPB48_000782</name>
</gene>
<evidence type="ECO:0000313" key="3">
    <source>
        <dbReference type="EMBL" id="KAH9360379.1"/>
    </source>
</evidence>
<dbReference type="PANTHER" id="PTHR10131">
    <property type="entry name" value="TNF RECEPTOR ASSOCIATED FACTOR"/>
    <property type="match status" value="1"/>
</dbReference>
<dbReference type="OrthoDB" id="6499288at2759"/>
<feature type="domain" description="TRAF1-6 MATH" evidence="2">
    <location>
        <begin position="375"/>
        <end position="480"/>
    </location>
</feature>
<dbReference type="Proteomes" id="UP000821853">
    <property type="component" value="Chromosome 1"/>
</dbReference>
<dbReference type="Gene3D" id="2.60.210.10">
    <property type="entry name" value="Apoptosis, Tumor Necrosis Factor Receptor Associated Protein 2, Chain A"/>
    <property type="match status" value="1"/>
</dbReference>
<keyword evidence="4" id="KW-1185">Reference proteome</keyword>
<dbReference type="InterPro" id="IPR008974">
    <property type="entry name" value="TRAF-like"/>
</dbReference>
<evidence type="ECO:0000256" key="1">
    <source>
        <dbReference type="SAM" id="Coils"/>
    </source>
</evidence>
<keyword evidence="1" id="KW-0175">Coiled coil</keyword>
<dbReference type="GO" id="GO:0009898">
    <property type="term" value="C:cytoplasmic side of plasma membrane"/>
    <property type="evidence" value="ECO:0007669"/>
    <property type="project" value="TreeGrafter"/>
</dbReference>
<feature type="coiled-coil region" evidence="1">
    <location>
        <begin position="272"/>
        <end position="303"/>
    </location>
</feature>
<dbReference type="Pfam" id="PF21355">
    <property type="entry name" value="TRAF-mep_MATH"/>
    <property type="match status" value="1"/>
</dbReference>
<evidence type="ECO:0000259" key="2">
    <source>
        <dbReference type="Pfam" id="PF21355"/>
    </source>
</evidence>
<dbReference type="InterPro" id="IPR013083">
    <property type="entry name" value="Znf_RING/FYVE/PHD"/>
</dbReference>
<dbReference type="SUPFAM" id="SSF49599">
    <property type="entry name" value="TRAF domain-like"/>
    <property type="match status" value="2"/>
</dbReference>
<dbReference type="VEuPathDB" id="VectorBase:HLOH_059046"/>
<dbReference type="InterPro" id="IPR049342">
    <property type="entry name" value="TRAF1-6_MATH_dom"/>
</dbReference>
<proteinExistence type="predicted"/>
<dbReference type="AlphaFoldDB" id="A0A9J6FC38"/>